<protein>
    <submittedName>
        <fullName evidence="9">Predicted membrane protein</fullName>
    </submittedName>
</protein>
<keyword evidence="6" id="KW-0012">Acyltransferase</keyword>
<sequence>MFDAIFEELGGNVGVPPDYLKLLTLLVAGYPLAYPLPYLPTTLKHLTNIVVSFFYLFGVLNLHHGYLQLLGTSLITFALTKYNVNFLGVKMPWIVFGVQMAHLTVNHLIRAYGGIPLTTIEITAAQMVMCMNLTSFAWSVYDGRRQEDKLDAQQKEHRVLSSEFPSLVEFLGYAFFFPGVLVGPSSRFVDYRRWANGTLYGSSSNSSSSPSQLPPPGRLYAGSKELVMGVAGLALWSVGTPYCNFEALLLPSGAPGALADRPFLARLAILIAAGLFTRSKYYGIWGLANGSCILSGLSYNGLAPIPSPSQASGQQALSAKNDVSTKSKWDRCRNIDPLNIEFANNWKELLDAWNMNTNVWLRNCVYKRVAKQGKKPGFKSTMITFITSAFWHGVAPGYYLTFVLGGLCQSVGRTLRRHLRPIFYTDPRSPNPTLFNWTSFNTGQILYSMASVLVVQLSMSYTILYSMASVLVVQLSMSYTVIPFQLLSIQDSLKGWKLLNYYVVLVVAGIMISFRLGLGKSLDRVSGVEKQKREAKINGSTAASASKAGNPQVPDVDAAQKEAEKKAKELGDLAGEKVDELRKSR</sequence>
<feature type="transmembrane region" description="Helical" evidence="8">
    <location>
        <begin position="462"/>
        <end position="487"/>
    </location>
</feature>
<keyword evidence="10" id="KW-1185">Reference proteome</keyword>
<keyword evidence="2" id="KW-0808">Transferase</keyword>
<dbReference type="GO" id="GO:0005783">
    <property type="term" value="C:endoplasmic reticulum"/>
    <property type="evidence" value="ECO:0007669"/>
    <property type="project" value="TreeGrafter"/>
</dbReference>
<dbReference type="GO" id="GO:0030258">
    <property type="term" value="P:lipid modification"/>
    <property type="evidence" value="ECO:0007669"/>
    <property type="project" value="TreeGrafter"/>
</dbReference>
<name>A0A0P1BCP4_9BASI</name>
<proteinExistence type="predicted"/>
<dbReference type="OrthoDB" id="286734at2759"/>
<feature type="compositionally biased region" description="Basic and acidic residues" evidence="7">
    <location>
        <begin position="558"/>
        <end position="585"/>
    </location>
</feature>
<dbReference type="Proteomes" id="UP000054845">
    <property type="component" value="Unassembled WGS sequence"/>
</dbReference>
<feature type="compositionally biased region" description="Polar residues" evidence="7">
    <location>
        <begin position="538"/>
        <end position="549"/>
    </location>
</feature>
<comment type="subcellular location">
    <subcellularLocation>
        <location evidence="1">Membrane</location>
        <topology evidence="1">Multi-pass membrane protein</topology>
    </subcellularLocation>
</comment>
<dbReference type="AlphaFoldDB" id="A0A0P1BCP4"/>
<evidence type="ECO:0000256" key="7">
    <source>
        <dbReference type="SAM" id="MobiDB-lite"/>
    </source>
</evidence>
<evidence type="ECO:0000256" key="4">
    <source>
        <dbReference type="ARBA" id="ARBA00022989"/>
    </source>
</evidence>
<dbReference type="InterPro" id="IPR049941">
    <property type="entry name" value="LPLAT_7/PORCN-like"/>
</dbReference>
<dbReference type="PANTHER" id="PTHR13906:SF4">
    <property type="entry name" value="LYSOPHOSPHOLIPID ACYLTRANSFERASE 6"/>
    <property type="match status" value="1"/>
</dbReference>
<evidence type="ECO:0000256" key="6">
    <source>
        <dbReference type="ARBA" id="ARBA00023315"/>
    </source>
</evidence>
<dbReference type="EMBL" id="CCYA01000217">
    <property type="protein sequence ID" value="CEH13289.1"/>
    <property type="molecule type" value="Genomic_DNA"/>
</dbReference>
<feature type="region of interest" description="Disordered" evidence="7">
    <location>
        <begin position="533"/>
        <end position="585"/>
    </location>
</feature>
<keyword evidence="4 8" id="KW-1133">Transmembrane helix</keyword>
<organism evidence="9 10">
    <name type="scientific">Ceraceosorus bombacis</name>
    <dbReference type="NCBI Taxonomy" id="401625"/>
    <lineage>
        <taxon>Eukaryota</taxon>
        <taxon>Fungi</taxon>
        <taxon>Dikarya</taxon>
        <taxon>Basidiomycota</taxon>
        <taxon>Ustilaginomycotina</taxon>
        <taxon>Exobasidiomycetes</taxon>
        <taxon>Ceraceosorales</taxon>
        <taxon>Ceraceosoraceae</taxon>
        <taxon>Ceraceosorus</taxon>
    </lineage>
</organism>
<dbReference type="GO" id="GO:0047184">
    <property type="term" value="F:1-acylglycerophosphocholine O-acyltransferase activity"/>
    <property type="evidence" value="ECO:0007669"/>
    <property type="project" value="TreeGrafter"/>
</dbReference>
<evidence type="ECO:0000256" key="1">
    <source>
        <dbReference type="ARBA" id="ARBA00004141"/>
    </source>
</evidence>
<reference evidence="9 10" key="1">
    <citation type="submission" date="2014-09" db="EMBL/GenBank/DDBJ databases">
        <authorList>
            <person name="Magalhaes I.L.F."/>
            <person name="Oliveira U."/>
            <person name="Santos F.R."/>
            <person name="Vidigal T.H.D.A."/>
            <person name="Brescovit A.D."/>
            <person name="Santos A.J."/>
        </authorList>
    </citation>
    <scope>NUCLEOTIDE SEQUENCE [LARGE SCALE GENOMIC DNA]</scope>
</reference>
<dbReference type="GO" id="GO:0016020">
    <property type="term" value="C:membrane"/>
    <property type="evidence" value="ECO:0007669"/>
    <property type="project" value="UniProtKB-SubCell"/>
</dbReference>
<keyword evidence="3 8" id="KW-0812">Transmembrane</keyword>
<evidence type="ECO:0000256" key="3">
    <source>
        <dbReference type="ARBA" id="ARBA00022692"/>
    </source>
</evidence>
<dbReference type="STRING" id="401625.A0A0P1BCP4"/>
<evidence type="ECO:0000256" key="8">
    <source>
        <dbReference type="SAM" id="Phobius"/>
    </source>
</evidence>
<dbReference type="Pfam" id="PF03062">
    <property type="entry name" value="MBOAT"/>
    <property type="match status" value="1"/>
</dbReference>
<dbReference type="GO" id="GO:0003841">
    <property type="term" value="F:1-acylglycerol-3-phosphate O-acyltransferase activity"/>
    <property type="evidence" value="ECO:0007669"/>
    <property type="project" value="TreeGrafter"/>
</dbReference>
<feature type="transmembrane region" description="Helical" evidence="8">
    <location>
        <begin position="499"/>
        <end position="518"/>
    </location>
</feature>
<dbReference type="GO" id="GO:0046474">
    <property type="term" value="P:glycerophospholipid biosynthetic process"/>
    <property type="evidence" value="ECO:0007669"/>
    <property type="project" value="TreeGrafter"/>
</dbReference>
<dbReference type="InterPro" id="IPR004299">
    <property type="entry name" value="MBOAT_fam"/>
</dbReference>
<evidence type="ECO:0000256" key="5">
    <source>
        <dbReference type="ARBA" id="ARBA00023136"/>
    </source>
</evidence>
<evidence type="ECO:0000256" key="2">
    <source>
        <dbReference type="ARBA" id="ARBA00022679"/>
    </source>
</evidence>
<accession>A0A0P1BCP4</accession>
<dbReference type="PANTHER" id="PTHR13906">
    <property type="entry name" value="PORCUPINE"/>
    <property type="match status" value="1"/>
</dbReference>
<evidence type="ECO:0000313" key="9">
    <source>
        <dbReference type="EMBL" id="CEH13289.1"/>
    </source>
</evidence>
<evidence type="ECO:0000313" key="10">
    <source>
        <dbReference type="Proteomes" id="UP000054845"/>
    </source>
</evidence>
<keyword evidence="5 8" id="KW-0472">Membrane</keyword>